<name>A0ABU2T5H2_9ACTN</name>
<dbReference type="Pfam" id="PF00931">
    <property type="entry name" value="NB-ARC"/>
    <property type="match status" value="1"/>
</dbReference>
<evidence type="ECO:0000256" key="2">
    <source>
        <dbReference type="ARBA" id="ARBA00023012"/>
    </source>
</evidence>
<dbReference type="SMART" id="SM00862">
    <property type="entry name" value="Trans_reg_C"/>
    <property type="match status" value="1"/>
</dbReference>
<proteinExistence type="inferred from homology"/>
<dbReference type="Gene3D" id="3.40.50.300">
    <property type="entry name" value="P-loop containing nucleotide triphosphate hydrolases"/>
    <property type="match status" value="1"/>
</dbReference>
<dbReference type="Gene3D" id="1.10.10.10">
    <property type="entry name" value="Winged helix-like DNA-binding domain superfamily/Winged helix DNA-binding domain"/>
    <property type="match status" value="1"/>
</dbReference>
<dbReference type="PANTHER" id="PTHR35807:SF1">
    <property type="entry name" value="TRANSCRIPTIONAL REGULATOR REDD"/>
    <property type="match status" value="1"/>
</dbReference>
<dbReference type="EMBL" id="JAVRFE010000013">
    <property type="protein sequence ID" value="MDT0456463.1"/>
    <property type="molecule type" value="Genomic_DNA"/>
</dbReference>
<dbReference type="Pfam" id="PF00486">
    <property type="entry name" value="Trans_reg_C"/>
    <property type="match status" value="1"/>
</dbReference>
<dbReference type="PRINTS" id="PR00364">
    <property type="entry name" value="DISEASERSIST"/>
</dbReference>
<evidence type="ECO:0000256" key="6">
    <source>
        <dbReference type="PROSITE-ProRule" id="PRU01091"/>
    </source>
</evidence>
<dbReference type="RefSeq" id="WP_311623684.1">
    <property type="nucleotide sequence ID" value="NZ_JAVRFE010000013.1"/>
</dbReference>
<evidence type="ECO:0000313" key="10">
    <source>
        <dbReference type="Proteomes" id="UP001180551"/>
    </source>
</evidence>
<dbReference type="InterPro" id="IPR036388">
    <property type="entry name" value="WH-like_DNA-bd_sf"/>
</dbReference>
<dbReference type="InterPro" id="IPR005158">
    <property type="entry name" value="BTAD"/>
</dbReference>
<dbReference type="InterPro" id="IPR051677">
    <property type="entry name" value="AfsR-DnrI-RedD_regulator"/>
</dbReference>
<feature type="region of interest" description="Disordered" evidence="7">
    <location>
        <begin position="253"/>
        <end position="308"/>
    </location>
</feature>
<dbReference type="SUPFAM" id="SSF48452">
    <property type="entry name" value="TPR-like"/>
    <property type="match status" value="2"/>
</dbReference>
<keyword evidence="2" id="KW-0902">Two-component regulatory system</keyword>
<dbReference type="InterPro" id="IPR016032">
    <property type="entry name" value="Sig_transdc_resp-reg_C-effctor"/>
</dbReference>
<comment type="caution">
    <text evidence="9">The sequence shown here is derived from an EMBL/GenBank/DDBJ whole genome shotgun (WGS) entry which is preliminary data.</text>
</comment>
<sequence length="1009" mass="106745">MDGGLGDLRFSVLGPMRYRRGDTVLRLGSPQQQAMLAALLLRPGRAACAGDLIDALWGEEPPPAAATTLRTYAWRLRKLLEPDHHTPAVLVSLANGYRLVLPPGAVDAQQAEQLAARAEAEAATGRPAQARELLNEALDLWQGEALSGVPGPYAERQRSRLGEMRLTLLEERLALDLTLGRAAHCVPELIALTTEHPLRERSHGLLMRALCHSGRQADALAAFRRVREVLVEQLGVEPGAELTELHRQILSGETAEGGERLPSPARGTSPEAPTADAGPPAAPGPARSDPPRPAQLPPAPSDFTGRSAQAEEIRAALTAPERDSLPVVAVAGMGGIGKTALAVHAAHRSRAAFPDGELYADLQGCEALPAAPDDVLAAFLSALGTRPEAMPDSTAARSALFRSLTDGRRLLVVLDNARDAAQIRPLLPGSARCAALVTSRTWPAGLPTAVRLDLDVFTPEEAVDLLGRVIGRSRPAAEPQAVLDLVEACGHLPLAVRITAARLAARPSWTIASLSERLADEQRRIDELRMGDLTVEAVFELGYRQLTPDQARAFRLAAWAESPDLGLDAAAALLDLAPARAEVLLESLVDAAMLDSPTAGRYRYHELLRGFARRTSRALGSEAEAARSRLLACLLVGARSAFHLAVPGDPVAGALGCHQTDGVHGPVLADLPAARAWVRAASPGVIGLACRLASEAEAAGAAADDRTGAELRAVIDLLIALSPFGPGALGGRLETAVLALVGAATTREDRFAEGRARFLLCGTHLAATRLDEARAEAELAEQACRAAGDTVMLRQVLNDLGLIAQTLRRNEEAIRCFEESVELARQLGHRSGAVASTVNAALARVRHGQAAEAAETCERMLAEVRALGDTAGTAYTLYVLGLALHCLGRHQEAVDRYRECRTLAAHAGRRDREALAGIRLADSLLALGRPAPAVAEAEEALAITVETGAQRDQGYALVALGRALAELGHLTPSQERLHEAHTIFERLGLPDAADVAALLAELVVPHTVN</sequence>
<keyword evidence="4 6" id="KW-0238">DNA-binding</keyword>
<dbReference type="SMART" id="SM01043">
    <property type="entry name" value="BTAD"/>
    <property type="match status" value="1"/>
</dbReference>
<dbReference type="SUPFAM" id="SSF52540">
    <property type="entry name" value="P-loop containing nucleoside triphosphate hydrolases"/>
    <property type="match status" value="1"/>
</dbReference>
<evidence type="ECO:0000256" key="5">
    <source>
        <dbReference type="ARBA" id="ARBA00023163"/>
    </source>
</evidence>
<keyword evidence="5" id="KW-0804">Transcription</keyword>
<dbReference type="SMART" id="SM00028">
    <property type="entry name" value="TPR"/>
    <property type="match status" value="3"/>
</dbReference>
<dbReference type="PROSITE" id="PS51755">
    <property type="entry name" value="OMPR_PHOB"/>
    <property type="match status" value="1"/>
</dbReference>
<dbReference type="CDD" id="cd15831">
    <property type="entry name" value="BTAD"/>
    <property type="match status" value="1"/>
</dbReference>
<accession>A0ABU2T5H2</accession>
<dbReference type="InterPro" id="IPR002182">
    <property type="entry name" value="NB-ARC"/>
</dbReference>
<dbReference type="InterPro" id="IPR001867">
    <property type="entry name" value="OmpR/PhoB-type_DNA-bd"/>
</dbReference>
<dbReference type="Proteomes" id="UP001180551">
    <property type="component" value="Unassembled WGS sequence"/>
</dbReference>
<feature type="DNA-binding region" description="OmpR/PhoB-type" evidence="6">
    <location>
        <begin position="1"/>
        <end position="101"/>
    </location>
</feature>
<keyword evidence="3" id="KW-0805">Transcription regulation</keyword>
<feature type="compositionally biased region" description="Pro residues" evidence="7">
    <location>
        <begin position="291"/>
        <end position="300"/>
    </location>
</feature>
<dbReference type="Gene3D" id="1.25.40.10">
    <property type="entry name" value="Tetratricopeptide repeat domain"/>
    <property type="match status" value="3"/>
</dbReference>
<reference evidence="9" key="1">
    <citation type="submission" date="2024-05" db="EMBL/GenBank/DDBJ databases">
        <title>30 novel species of actinomycetes from the DSMZ collection.</title>
        <authorList>
            <person name="Nouioui I."/>
        </authorList>
    </citation>
    <scope>NUCLEOTIDE SEQUENCE</scope>
    <source>
        <strain evidence="9">DSM 41527</strain>
    </source>
</reference>
<dbReference type="PANTHER" id="PTHR35807">
    <property type="entry name" value="TRANSCRIPTIONAL REGULATOR REDD-RELATED"/>
    <property type="match status" value="1"/>
</dbReference>
<organism evidence="9 10">
    <name type="scientific">Streptomyces mooreae</name>
    <dbReference type="NCBI Taxonomy" id="3075523"/>
    <lineage>
        <taxon>Bacteria</taxon>
        <taxon>Bacillati</taxon>
        <taxon>Actinomycetota</taxon>
        <taxon>Actinomycetes</taxon>
        <taxon>Kitasatosporales</taxon>
        <taxon>Streptomycetaceae</taxon>
        <taxon>Streptomyces</taxon>
    </lineage>
</organism>
<evidence type="ECO:0000313" key="9">
    <source>
        <dbReference type="EMBL" id="MDT0456463.1"/>
    </source>
</evidence>
<dbReference type="SUPFAM" id="SSF46894">
    <property type="entry name" value="C-terminal effector domain of the bipartite response regulators"/>
    <property type="match status" value="1"/>
</dbReference>
<dbReference type="InterPro" id="IPR027417">
    <property type="entry name" value="P-loop_NTPase"/>
</dbReference>
<dbReference type="Pfam" id="PF13181">
    <property type="entry name" value="TPR_8"/>
    <property type="match status" value="1"/>
</dbReference>
<evidence type="ECO:0000259" key="8">
    <source>
        <dbReference type="PROSITE" id="PS51755"/>
    </source>
</evidence>
<evidence type="ECO:0000256" key="3">
    <source>
        <dbReference type="ARBA" id="ARBA00023015"/>
    </source>
</evidence>
<dbReference type="InterPro" id="IPR019734">
    <property type="entry name" value="TPR_rpt"/>
</dbReference>
<keyword evidence="10" id="KW-1185">Reference proteome</keyword>
<evidence type="ECO:0000256" key="1">
    <source>
        <dbReference type="ARBA" id="ARBA00005820"/>
    </source>
</evidence>
<gene>
    <name evidence="9" type="ORF">RM550_12070</name>
</gene>
<comment type="similarity">
    <text evidence="1">Belongs to the AfsR/DnrI/RedD regulatory family.</text>
</comment>
<dbReference type="Pfam" id="PF03704">
    <property type="entry name" value="BTAD"/>
    <property type="match status" value="1"/>
</dbReference>
<feature type="compositionally biased region" description="Low complexity" evidence="7">
    <location>
        <begin position="270"/>
        <end position="287"/>
    </location>
</feature>
<evidence type="ECO:0000256" key="7">
    <source>
        <dbReference type="SAM" id="MobiDB-lite"/>
    </source>
</evidence>
<protein>
    <submittedName>
        <fullName evidence="9">BTAD domain-containing putative transcriptional regulator</fullName>
    </submittedName>
</protein>
<evidence type="ECO:0000256" key="4">
    <source>
        <dbReference type="ARBA" id="ARBA00023125"/>
    </source>
</evidence>
<feature type="domain" description="OmpR/PhoB-type" evidence="8">
    <location>
        <begin position="1"/>
        <end position="101"/>
    </location>
</feature>
<dbReference type="InterPro" id="IPR011990">
    <property type="entry name" value="TPR-like_helical_dom_sf"/>
</dbReference>